<sequence length="311" mass="34171">MAHFSYVGSGPYCYANSFAMMMGPKPPSTAVLEFATSSPFGMQFIATKEGIYFFDPYGWDPMQAFEDMHAAAGWTSKLTIGIDAADALVQLKGELTKGPVFVGPVEMGYLEYQPGNKGPIGADHYVVVLGIEGDTVNLHDPHGHPYASLPVSKFLQSWKTDSLGYGKSYMMRSDFKQIHQYTEEEIIRRALPNARKWLTTEMVQPLEMPPGSCGNGDAAEHLAQQIEKNFHPGIRNPLIYFAVRVGVRRLADAATCLGRIGYEDAAKIMAKQAKLVGALQYPLVKGDSQAAVRILRDLAPTYDELVAALQK</sequence>
<keyword evidence="2" id="KW-1185">Reference proteome</keyword>
<evidence type="ECO:0000313" key="2">
    <source>
        <dbReference type="Proteomes" id="UP001251528"/>
    </source>
</evidence>
<gene>
    <name evidence="1" type="ORF">QQS21_006673</name>
</gene>
<reference evidence="1" key="1">
    <citation type="submission" date="2023-06" db="EMBL/GenBank/DDBJ databases">
        <title>Conoideocrella luteorostrata (Hypocreales: Clavicipitaceae), a potential biocontrol fungus for elongate hemlock scale in United States Christmas tree production areas.</title>
        <authorList>
            <person name="Barrett H."/>
            <person name="Lovett B."/>
            <person name="Macias A.M."/>
            <person name="Stajich J.E."/>
            <person name="Kasson M.T."/>
        </authorList>
    </citation>
    <scope>NUCLEOTIDE SEQUENCE</scope>
    <source>
        <strain evidence="1">ARSEF 14590</strain>
    </source>
</reference>
<dbReference type="AlphaFoldDB" id="A0AAJ0CRH9"/>
<dbReference type="Proteomes" id="UP001251528">
    <property type="component" value="Unassembled WGS sequence"/>
</dbReference>
<evidence type="ECO:0008006" key="3">
    <source>
        <dbReference type="Google" id="ProtNLM"/>
    </source>
</evidence>
<name>A0AAJ0CRH9_9HYPO</name>
<dbReference type="EMBL" id="JASWJB010000126">
    <property type="protein sequence ID" value="KAK2595626.1"/>
    <property type="molecule type" value="Genomic_DNA"/>
</dbReference>
<accession>A0AAJ0CRH9</accession>
<comment type="caution">
    <text evidence="1">The sequence shown here is derived from an EMBL/GenBank/DDBJ whole genome shotgun (WGS) entry which is preliminary data.</text>
</comment>
<proteinExistence type="predicted"/>
<protein>
    <recommendedName>
        <fullName evidence="3">RADC family protein</fullName>
    </recommendedName>
</protein>
<dbReference type="Gene3D" id="3.90.70.10">
    <property type="entry name" value="Cysteine proteinases"/>
    <property type="match status" value="1"/>
</dbReference>
<organism evidence="1 2">
    <name type="scientific">Conoideocrella luteorostrata</name>
    <dbReference type="NCBI Taxonomy" id="1105319"/>
    <lineage>
        <taxon>Eukaryota</taxon>
        <taxon>Fungi</taxon>
        <taxon>Dikarya</taxon>
        <taxon>Ascomycota</taxon>
        <taxon>Pezizomycotina</taxon>
        <taxon>Sordariomycetes</taxon>
        <taxon>Hypocreomycetidae</taxon>
        <taxon>Hypocreales</taxon>
        <taxon>Clavicipitaceae</taxon>
        <taxon>Conoideocrella</taxon>
    </lineage>
</organism>
<evidence type="ECO:0000313" key="1">
    <source>
        <dbReference type="EMBL" id="KAK2595626.1"/>
    </source>
</evidence>